<dbReference type="AlphaFoldDB" id="A0A9W8GMG2"/>
<dbReference type="EMBL" id="JANBTX010000028">
    <property type="protein sequence ID" value="KAJ2689254.1"/>
    <property type="molecule type" value="Genomic_DNA"/>
</dbReference>
<name>A0A9W8GMG2_9FUNG</name>
<evidence type="ECO:0000313" key="2">
    <source>
        <dbReference type="Proteomes" id="UP001151516"/>
    </source>
</evidence>
<sequence>MVFSVYNDSDYTVMSRTAYGVFWQTIIPRTSTQYFLRDKTGRPDNLVLIVSEYGLFYGEIAEGQNVRVKSGNRITYHGTGGVVEDYFAEQVFASDLEEYRVGKQELMEKIAEVDGSLCIEND</sequence>
<dbReference type="Proteomes" id="UP001151516">
    <property type="component" value="Unassembled WGS sequence"/>
</dbReference>
<organism evidence="1 2">
    <name type="scientific">Coemansia spiralis</name>
    <dbReference type="NCBI Taxonomy" id="417178"/>
    <lineage>
        <taxon>Eukaryota</taxon>
        <taxon>Fungi</taxon>
        <taxon>Fungi incertae sedis</taxon>
        <taxon>Zoopagomycota</taxon>
        <taxon>Kickxellomycotina</taxon>
        <taxon>Kickxellomycetes</taxon>
        <taxon>Kickxellales</taxon>
        <taxon>Kickxellaceae</taxon>
        <taxon>Coemansia</taxon>
    </lineage>
</organism>
<comment type="caution">
    <text evidence="1">The sequence shown here is derived from an EMBL/GenBank/DDBJ whole genome shotgun (WGS) entry which is preliminary data.</text>
</comment>
<evidence type="ECO:0000313" key="1">
    <source>
        <dbReference type="EMBL" id="KAJ2689254.1"/>
    </source>
</evidence>
<accession>A0A9W8GMG2</accession>
<gene>
    <name evidence="1" type="ORF">IWW39_001601</name>
</gene>
<reference evidence="1" key="1">
    <citation type="submission" date="2022-07" db="EMBL/GenBank/DDBJ databases">
        <title>Phylogenomic reconstructions and comparative analyses of Kickxellomycotina fungi.</title>
        <authorList>
            <person name="Reynolds N.K."/>
            <person name="Stajich J.E."/>
            <person name="Barry K."/>
            <person name="Grigoriev I.V."/>
            <person name="Crous P."/>
            <person name="Smith M.E."/>
        </authorList>
    </citation>
    <scope>NUCLEOTIDE SEQUENCE</scope>
    <source>
        <strain evidence="1">CBS 109367</strain>
    </source>
</reference>
<protein>
    <submittedName>
        <fullName evidence="1">Uncharacterized protein</fullName>
    </submittedName>
</protein>
<proteinExistence type="predicted"/>
<keyword evidence="2" id="KW-1185">Reference proteome</keyword>
<dbReference type="OrthoDB" id="5549437at2759"/>